<feature type="domain" description="Protein kinase" evidence="3">
    <location>
        <begin position="103"/>
        <end position="169"/>
    </location>
</feature>
<evidence type="ECO:0000313" key="4">
    <source>
        <dbReference type="EMBL" id="KAJ4980577.1"/>
    </source>
</evidence>
<dbReference type="PROSITE" id="PS50011">
    <property type="entry name" value="PROTEIN_KINASE_DOM"/>
    <property type="match status" value="1"/>
</dbReference>
<evidence type="ECO:0000256" key="1">
    <source>
        <dbReference type="ARBA" id="ARBA00022741"/>
    </source>
</evidence>
<dbReference type="AlphaFoldDB" id="A0A9Q0R2H0"/>
<evidence type="ECO:0000259" key="3">
    <source>
        <dbReference type="PROSITE" id="PS50011"/>
    </source>
</evidence>
<protein>
    <recommendedName>
        <fullName evidence="3">Protein kinase domain-containing protein</fullName>
    </recommendedName>
</protein>
<evidence type="ECO:0000256" key="2">
    <source>
        <dbReference type="ARBA" id="ARBA00022840"/>
    </source>
</evidence>
<comment type="caution">
    <text evidence="4">The sequence shown here is derived from an EMBL/GenBank/DDBJ whole genome shotgun (WGS) entry which is preliminary data.</text>
</comment>
<keyword evidence="5" id="KW-1185">Reference proteome</keyword>
<accession>A0A9Q0R2H0</accession>
<dbReference type="Proteomes" id="UP001141806">
    <property type="component" value="Unassembled WGS sequence"/>
</dbReference>
<dbReference type="Gene3D" id="3.30.200.20">
    <property type="entry name" value="Phosphorylase Kinase, domain 1"/>
    <property type="match status" value="1"/>
</dbReference>
<proteinExistence type="predicted"/>
<dbReference type="InterPro" id="IPR000719">
    <property type="entry name" value="Prot_kinase_dom"/>
</dbReference>
<dbReference type="GO" id="GO:0004672">
    <property type="term" value="F:protein kinase activity"/>
    <property type="evidence" value="ECO:0007669"/>
    <property type="project" value="InterPro"/>
</dbReference>
<reference evidence="4" key="1">
    <citation type="journal article" date="2023" name="Plant J.">
        <title>The genome of the king protea, Protea cynaroides.</title>
        <authorList>
            <person name="Chang J."/>
            <person name="Duong T.A."/>
            <person name="Schoeman C."/>
            <person name="Ma X."/>
            <person name="Roodt D."/>
            <person name="Barker N."/>
            <person name="Li Z."/>
            <person name="Van de Peer Y."/>
            <person name="Mizrachi E."/>
        </authorList>
    </citation>
    <scope>NUCLEOTIDE SEQUENCE</scope>
    <source>
        <tissue evidence="4">Young leaves</tissue>
    </source>
</reference>
<organism evidence="4 5">
    <name type="scientific">Protea cynaroides</name>
    <dbReference type="NCBI Taxonomy" id="273540"/>
    <lineage>
        <taxon>Eukaryota</taxon>
        <taxon>Viridiplantae</taxon>
        <taxon>Streptophyta</taxon>
        <taxon>Embryophyta</taxon>
        <taxon>Tracheophyta</taxon>
        <taxon>Spermatophyta</taxon>
        <taxon>Magnoliopsida</taxon>
        <taxon>Proteales</taxon>
        <taxon>Proteaceae</taxon>
        <taxon>Protea</taxon>
    </lineage>
</organism>
<dbReference type="SUPFAM" id="SSF56112">
    <property type="entry name" value="Protein kinase-like (PK-like)"/>
    <property type="match status" value="1"/>
</dbReference>
<dbReference type="PANTHER" id="PTHR27007">
    <property type="match status" value="1"/>
</dbReference>
<sequence>MQLKHFLPILPADIDEIEQPSTPLRAHSYYQSHHGLLSFVSHLVCGVHHWGWRWSNFFDCYEAGGHSYHFQDTPGVDLSQKVASSNNPRIFSFAKLNISSKGFSKDEILGSSGFGCVYKALLPSNGTIVAVKCFSEKGEQFEKTFATELMAFAQLCHRNLVRLRDWCVQ</sequence>
<dbReference type="GO" id="GO:0005524">
    <property type="term" value="F:ATP binding"/>
    <property type="evidence" value="ECO:0007669"/>
    <property type="project" value="UniProtKB-KW"/>
</dbReference>
<dbReference type="Pfam" id="PF00069">
    <property type="entry name" value="Pkinase"/>
    <property type="match status" value="1"/>
</dbReference>
<keyword evidence="2" id="KW-0067">ATP-binding</keyword>
<keyword evidence="1" id="KW-0547">Nucleotide-binding</keyword>
<dbReference type="InterPro" id="IPR011009">
    <property type="entry name" value="Kinase-like_dom_sf"/>
</dbReference>
<gene>
    <name evidence="4" type="ORF">NE237_031414</name>
</gene>
<evidence type="ECO:0000313" key="5">
    <source>
        <dbReference type="Proteomes" id="UP001141806"/>
    </source>
</evidence>
<dbReference type="InterPro" id="IPR050528">
    <property type="entry name" value="L-type_Lectin-RKs"/>
</dbReference>
<name>A0A9Q0R2H0_9MAGN</name>
<dbReference type="EMBL" id="JAMYWD010000001">
    <property type="protein sequence ID" value="KAJ4980577.1"/>
    <property type="molecule type" value="Genomic_DNA"/>
</dbReference>
<dbReference type="OrthoDB" id="1738960at2759"/>